<comment type="caution">
    <text evidence="1">The sequence shown here is derived from an EMBL/GenBank/DDBJ whole genome shotgun (WGS) entry which is preliminary data.</text>
</comment>
<accession>U3BYE7</accession>
<evidence type="ECO:0000313" key="2">
    <source>
        <dbReference type="Proteomes" id="UP000016567"/>
    </source>
</evidence>
<dbReference type="STRING" id="1219077.VAZ01S_008_00560"/>
<sequence length="64" mass="7389">MTNLEEILDNDSDGKAKRDVIERLDQAQFAVKRKLDMGCSPKEYQVLMSQYEAYQAAKSVIDQY</sequence>
<dbReference type="InterPro" id="IPR012671">
    <property type="entry name" value="T3SS_PscE/YscE"/>
</dbReference>
<organism evidence="1 2">
    <name type="scientific">Vibrio azureus NBRC 104587</name>
    <dbReference type="NCBI Taxonomy" id="1219077"/>
    <lineage>
        <taxon>Bacteria</taxon>
        <taxon>Pseudomonadati</taxon>
        <taxon>Pseudomonadota</taxon>
        <taxon>Gammaproteobacteria</taxon>
        <taxon>Vibrionales</taxon>
        <taxon>Vibrionaceae</taxon>
        <taxon>Vibrio</taxon>
    </lineage>
</organism>
<dbReference type="EMBL" id="BATL01000008">
    <property type="protein sequence ID" value="GAD74314.1"/>
    <property type="molecule type" value="Genomic_DNA"/>
</dbReference>
<dbReference type="AlphaFoldDB" id="U3BYE7"/>
<dbReference type="OrthoDB" id="5896817at2"/>
<dbReference type="RefSeq" id="WP_021708094.1">
    <property type="nucleotide sequence ID" value="NZ_BAOB01000253.1"/>
</dbReference>
<proteinExistence type="predicted"/>
<dbReference type="Proteomes" id="UP000016567">
    <property type="component" value="Unassembled WGS sequence"/>
</dbReference>
<reference evidence="1 2" key="1">
    <citation type="submission" date="2013-09" db="EMBL/GenBank/DDBJ databases">
        <title>Whole genome shotgun sequence of Vibrio azureus NBRC 104587.</title>
        <authorList>
            <person name="Isaki S."/>
            <person name="Hosoyama A."/>
            <person name="Numata M."/>
            <person name="Hashimoto M."/>
            <person name="Hosoyama Y."/>
            <person name="Tsuchikane K."/>
            <person name="Noguchi M."/>
            <person name="Hirakata S."/>
            <person name="Ichikawa N."/>
            <person name="Ohji S."/>
            <person name="Yamazoe A."/>
            <person name="Fujita N."/>
        </authorList>
    </citation>
    <scope>NUCLEOTIDE SEQUENCE [LARGE SCALE GENOMIC DNA]</scope>
    <source>
        <strain evidence="1 2">NBRC 104587</strain>
    </source>
</reference>
<gene>
    <name evidence="1" type="ORF">VAZ01S_008_00560</name>
</gene>
<evidence type="ECO:0000313" key="1">
    <source>
        <dbReference type="EMBL" id="GAD74314.1"/>
    </source>
</evidence>
<protein>
    <submittedName>
        <fullName evidence="1">Putative type III secretion system protein</fullName>
    </submittedName>
</protein>
<keyword evidence="2" id="KW-1185">Reference proteome</keyword>
<dbReference type="Gene3D" id="1.20.5.420">
    <property type="entry name" value="Immunoglobulin FC, subunit C"/>
    <property type="match status" value="1"/>
</dbReference>
<name>U3BYE7_9VIBR</name>
<dbReference type="Pfam" id="PF08988">
    <property type="entry name" value="T3SS_needle_E"/>
    <property type="match status" value="1"/>
</dbReference>
<dbReference type="NCBIfam" id="TIGR02501">
    <property type="entry name" value="type_III_yscE"/>
    <property type="match status" value="1"/>
</dbReference>